<evidence type="ECO:0000313" key="3">
    <source>
        <dbReference type="Proteomes" id="UP000286576"/>
    </source>
</evidence>
<proteinExistence type="predicted"/>
<keyword evidence="3" id="KW-1185">Reference proteome</keyword>
<keyword evidence="1" id="KW-1133">Transmembrane helix</keyword>
<gene>
    <name evidence="2" type="ORF">D2V07_14835</name>
</gene>
<sequence length="114" mass="12180">MNAFAHAGSPHTRIARGQDAMAVALRLIGWFATTGLATLGVATLFFVLLGSFTLSGTMLQLDNLTARFLAADAARQAQFQTIVFTVLGGTWVLIAFFRRASLRSVFEVAGGDND</sequence>
<accession>A0A418NPP3</accession>
<evidence type="ECO:0000256" key="1">
    <source>
        <dbReference type="SAM" id="Phobius"/>
    </source>
</evidence>
<organism evidence="2 3">
    <name type="scientific">Aurantiacibacter zhengii</name>
    <dbReference type="NCBI Taxonomy" id="2307003"/>
    <lineage>
        <taxon>Bacteria</taxon>
        <taxon>Pseudomonadati</taxon>
        <taxon>Pseudomonadota</taxon>
        <taxon>Alphaproteobacteria</taxon>
        <taxon>Sphingomonadales</taxon>
        <taxon>Erythrobacteraceae</taxon>
        <taxon>Aurantiacibacter</taxon>
    </lineage>
</organism>
<dbReference type="RefSeq" id="WP_119587721.1">
    <property type="nucleotide sequence ID" value="NZ_CAWODQ010000027.1"/>
</dbReference>
<name>A0A418NPP3_9SPHN</name>
<dbReference type="Proteomes" id="UP000286576">
    <property type="component" value="Unassembled WGS sequence"/>
</dbReference>
<dbReference type="AlphaFoldDB" id="A0A418NPP3"/>
<reference evidence="2 3" key="1">
    <citation type="submission" date="2018-08" db="EMBL/GenBank/DDBJ databases">
        <title>Erythrobacter zhengii sp.nov., a bacterium isolated from deep-sea sediment.</title>
        <authorList>
            <person name="Fang C."/>
            <person name="Wu Y.-H."/>
            <person name="Sun C."/>
            <person name="Wang H."/>
            <person name="Cheng H."/>
            <person name="Meng F.-X."/>
            <person name="Wang C.-S."/>
            <person name="Xu X.-W."/>
        </authorList>
    </citation>
    <scope>NUCLEOTIDE SEQUENCE [LARGE SCALE GENOMIC DNA]</scope>
    <source>
        <strain evidence="2 3">V18</strain>
    </source>
</reference>
<dbReference type="EMBL" id="QXFL01000007">
    <property type="protein sequence ID" value="RIV84276.1"/>
    <property type="molecule type" value="Genomic_DNA"/>
</dbReference>
<keyword evidence="1" id="KW-0472">Membrane</keyword>
<protein>
    <submittedName>
        <fullName evidence="2">Uncharacterized protein</fullName>
    </submittedName>
</protein>
<evidence type="ECO:0000313" key="2">
    <source>
        <dbReference type="EMBL" id="RIV84276.1"/>
    </source>
</evidence>
<feature type="transmembrane region" description="Helical" evidence="1">
    <location>
        <begin position="77"/>
        <end position="97"/>
    </location>
</feature>
<feature type="transmembrane region" description="Helical" evidence="1">
    <location>
        <begin position="23"/>
        <end position="49"/>
    </location>
</feature>
<keyword evidence="1" id="KW-0812">Transmembrane</keyword>
<comment type="caution">
    <text evidence="2">The sequence shown here is derived from an EMBL/GenBank/DDBJ whole genome shotgun (WGS) entry which is preliminary data.</text>
</comment>